<organism evidence="3 4">
    <name type="scientific">Methylogaea oryzae</name>
    <dbReference type="NCBI Taxonomy" id="1295382"/>
    <lineage>
        <taxon>Bacteria</taxon>
        <taxon>Pseudomonadati</taxon>
        <taxon>Pseudomonadota</taxon>
        <taxon>Gammaproteobacteria</taxon>
        <taxon>Methylococcales</taxon>
        <taxon>Methylococcaceae</taxon>
        <taxon>Methylogaea</taxon>
    </lineage>
</organism>
<protein>
    <submittedName>
        <fullName evidence="3">Fructosamine kinase family protein</fullName>
    </submittedName>
</protein>
<sequence>MWNDIEQAIRGSDPRFKARGRQSAGGGCINQAWRLRGEERDYFVKLNDGALADMFAAEAEGLAELAASGAVKVPTAVCHGVAGGSAFLVLEYLELRSGGGAADRKLGEQLAELHRVRRPYFGWGRDNTIGSTPQPNAAGEDWIEFWADKRLGFQLRLAAEQGHGGRLQQLGERLIAGLPALFGGYRPQPSLLHGDLWGGNYAADADGRPVIFDPACYYGDREADLAMTELFGGFGPAFYAAYRDAWPLDAGYAVRKTLYNLYHILNHLNLFGGGYGQQAASMAERLLAEIG</sequence>
<dbReference type="Gene3D" id="3.90.1200.10">
    <property type="match status" value="1"/>
</dbReference>
<dbReference type="KEGG" id="moz:MoryE10_35000"/>
<keyword evidence="4" id="KW-1185">Reference proteome</keyword>
<dbReference type="Proteomes" id="UP000824988">
    <property type="component" value="Chromosome"/>
</dbReference>
<dbReference type="SUPFAM" id="SSF56112">
    <property type="entry name" value="Protein kinase-like (PK-like)"/>
    <property type="match status" value="1"/>
</dbReference>
<evidence type="ECO:0000256" key="2">
    <source>
        <dbReference type="PIRNR" id="PIRNR006221"/>
    </source>
</evidence>
<dbReference type="Pfam" id="PF03881">
    <property type="entry name" value="Fructosamin_kin"/>
    <property type="match status" value="1"/>
</dbReference>
<gene>
    <name evidence="3" type="ORF">MoryE10_35000</name>
</gene>
<proteinExistence type="inferred from homology"/>
<comment type="similarity">
    <text evidence="1 2">Belongs to the fructosamine kinase family.</text>
</comment>
<dbReference type="InterPro" id="IPR011009">
    <property type="entry name" value="Kinase-like_dom_sf"/>
</dbReference>
<accession>A0A8D4VTA3</accession>
<dbReference type="PANTHER" id="PTHR12149:SF8">
    <property type="entry name" value="PROTEIN-RIBULOSAMINE 3-KINASE"/>
    <property type="match status" value="1"/>
</dbReference>
<evidence type="ECO:0000313" key="3">
    <source>
        <dbReference type="EMBL" id="BBL72894.1"/>
    </source>
</evidence>
<dbReference type="RefSeq" id="WP_054772960.1">
    <property type="nucleotide sequence ID" value="NZ_AP019782.1"/>
</dbReference>
<dbReference type="PANTHER" id="PTHR12149">
    <property type="entry name" value="FRUCTOSAMINE 3 KINASE-RELATED PROTEIN"/>
    <property type="match status" value="1"/>
</dbReference>
<dbReference type="InterPro" id="IPR016477">
    <property type="entry name" value="Fructo-/Ketosamine-3-kinase"/>
</dbReference>
<evidence type="ECO:0000256" key="1">
    <source>
        <dbReference type="ARBA" id="ARBA00009460"/>
    </source>
</evidence>
<dbReference type="PIRSF" id="PIRSF006221">
    <property type="entry name" value="Ketosamine-3-kinase"/>
    <property type="match status" value="1"/>
</dbReference>
<evidence type="ECO:0000313" key="4">
    <source>
        <dbReference type="Proteomes" id="UP000824988"/>
    </source>
</evidence>
<dbReference type="EMBL" id="AP019782">
    <property type="protein sequence ID" value="BBL72894.1"/>
    <property type="molecule type" value="Genomic_DNA"/>
</dbReference>
<dbReference type="Gene3D" id="3.30.200.20">
    <property type="entry name" value="Phosphorylase Kinase, domain 1"/>
    <property type="match status" value="1"/>
</dbReference>
<dbReference type="AlphaFoldDB" id="A0A8D4VTA3"/>
<keyword evidence="2" id="KW-0808">Transferase</keyword>
<name>A0A8D4VTA3_9GAMM</name>
<dbReference type="GO" id="GO:0016301">
    <property type="term" value="F:kinase activity"/>
    <property type="evidence" value="ECO:0007669"/>
    <property type="project" value="UniProtKB-UniRule"/>
</dbReference>
<reference evidence="3" key="1">
    <citation type="submission" date="2019-06" db="EMBL/GenBank/DDBJ databases">
        <title>Complete genome sequence of Methylogaea oryzae strain JCM16910.</title>
        <authorList>
            <person name="Asakawa S."/>
        </authorList>
    </citation>
    <scope>NUCLEOTIDE SEQUENCE</scope>
    <source>
        <strain evidence="3">E10</strain>
    </source>
</reference>
<keyword evidence="2 3" id="KW-0418">Kinase</keyword>